<dbReference type="Gene3D" id="3.90.870.10">
    <property type="entry name" value="DHBP synthase"/>
    <property type="match status" value="1"/>
</dbReference>
<dbReference type="PANTHER" id="PTHR42828:SF3">
    <property type="entry name" value="THREONYLCARBAMOYL-AMP SYNTHASE"/>
    <property type="match status" value="1"/>
</dbReference>
<sequence>MAVDTITPGCSSFFSLSFRRSVVSRFPAGHRLPQWRTQRSSPSVAAKRSPKRLKYASQRLFKKEEGMIYVKMDPTGVDAWRLDPVPLSILCHSLHDIDTYTTGFPRGNAYGQTNIFRAVKNCLPGPYTFILPASKELPKKCIRSGPTAKYASRKHVGVRMPDDIICMTILKNLNAPLISTSVKCPTENQWIIDPVKIADIYEQEGLDFVVDGGVRVADPSTVVDMTKGCPTILRLGKGPRLEWMEVGSEEDALSQEAALQIAV</sequence>
<evidence type="ECO:0000313" key="4">
    <source>
        <dbReference type="Proteomes" id="UP000236161"/>
    </source>
</evidence>
<keyword evidence="4" id="KW-1185">Reference proteome</keyword>
<dbReference type="STRING" id="1088818.A0A2H9ZVZ6"/>
<proteinExistence type="predicted"/>
<dbReference type="InterPro" id="IPR017945">
    <property type="entry name" value="DHBP_synth_RibB-like_a/b_dom"/>
</dbReference>
<dbReference type="InterPro" id="IPR006070">
    <property type="entry name" value="Sua5-like_dom"/>
</dbReference>
<dbReference type="SUPFAM" id="SSF55821">
    <property type="entry name" value="YrdC/RibB"/>
    <property type="match status" value="1"/>
</dbReference>
<evidence type="ECO:0000313" key="3">
    <source>
        <dbReference type="EMBL" id="PKA47443.1"/>
    </source>
</evidence>
<dbReference type="GO" id="GO:0003725">
    <property type="term" value="F:double-stranded RNA binding"/>
    <property type="evidence" value="ECO:0007669"/>
    <property type="project" value="InterPro"/>
</dbReference>
<dbReference type="AlphaFoldDB" id="A0A2H9ZVZ6"/>
<dbReference type="PROSITE" id="PS51163">
    <property type="entry name" value="YRDC"/>
    <property type="match status" value="1"/>
</dbReference>
<reference evidence="3 4" key="1">
    <citation type="journal article" date="2017" name="Nature">
        <title>The Apostasia genome and the evolution of orchids.</title>
        <authorList>
            <person name="Zhang G.Q."/>
            <person name="Liu K.W."/>
            <person name="Li Z."/>
            <person name="Lohaus R."/>
            <person name="Hsiao Y.Y."/>
            <person name="Niu S.C."/>
            <person name="Wang J.Y."/>
            <person name="Lin Y.C."/>
            <person name="Xu Q."/>
            <person name="Chen L.J."/>
            <person name="Yoshida K."/>
            <person name="Fujiwara S."/>
            <person name="Wang Z.W."/>
            <person name="Zhang Y.Q."/>
            <person name="Mitsuda N."/>
            <person name="Wang M."/>
            <person name="Liu G.H."/>
            <person name="Pecoraro L."/>
            <person name="Huang H.X."/>
            <person name="Xiao X.J."/>
            <person name="Lin M."/>
            <person name="Wu X.Y."/>
            <person name="Wu W.L."/>
            <person name="Chen Y.Y."/>
            <person name="Chang S.B."/>
            <person name="Sakamoto S."/>
            <person name="Ohme-Takagi M."/>
            <person name="Yagi M."/>
            <person name="Zeng S.J."/>
            <person name="Shen C.Y."/>
            <person name="Yeh C.M."/>
            <person name="Luo Y.B."/>
            <person name="Tsai W.C."/>
            <person name="Van de Peer Y."/>
            <person name="Liu Z.J."/>
        </authorList>
    </citation>
    <scope>NUCLEOTIDE SEQUENCE [LARGE SCALE GENOMIC DNA]</scope>
    <source>
        <strain evidence="4">cv. Shenzhen</strain>
        <tissue evidence="3">Stem</tissue>
    </source>
</reference>
<feature type="domain" description="YrdC-like" evidence="2">
    <location>
        <begin position="29"/>
        <end position="238"/>
    </location>
</feature>
<accession>A0A2H9ZVZ6</accession>
<dbReference type="Pfam" id="PF01300">
    <property type="entry name" value="Sua5_yciO_yrdC"/>
    <property type="match status" value="1"/>
</dbReference>
<dbReference type="EMBL" id="KZ453230">
    <property type="protein sequence ID" value="PKA47443.1"/>
    <property type="molecule type" value="Genomic_DNA"/>
</dbReference>
<evidence type="ECO:0000259" key="2">
    <source>
        <dbReference type="PROSITE" id="PS51163"/>
    </source>
</evidence>
<evidence type="ECO:0000256" key="1">
    <source>
        <dbReference type="ARBA" id="ARBA00015492"/>
    </source>
</evidence>
<dbReference type="InterPro" id="IPR052532">
    <property type="entry name" value="SUA5_domain"/>
</dbReference>
<dbReference type="PANTHER" id="PTHR42828">
    <property type="entry name" value="DHBP SYNTHASE RIBB-LIKE ALPHA/BETA DOMAIN-CONTAINING PROTEIN"/>
    <property type="match status" value="1"/>
</dbReference>
<name>A0A2H9ZVZ6_9ASPA</name>
<dbReference type="Proteomes" id="UP000236161">
    <property type="component" value="Unassembled WGS sequence"/>
</dbReference>
<organism evidence="3 4">
    <name type="scientific">Apostasia shenzhenica</name>
    <dbReference type="NCBI Taxonomy" id="1088818"/>
    <lineage>
        <taxon>Eukaryota</taxon>
        <taxon>Viridiplantae</taxon>
        <taxon>Streptophyta</taxon>
        <taxon>Embryophyta</taxon>
        <taxon>Tracheophyta</taxon>
        <taxon>Spermatophyta</taxon>
        <taxon>Magnoliopsida</taxon>
        <taxon>Liliopsida</taxon>
        <taxon>Asparagales</taxon>
        <taxon>Orchidaceae</taxon>
        <taxon>Apostasioideae</taxon>
        <taxon>Apostasia</taxon>
    </lineage>
</organism>
<gene>
    <name evidence="3" type="ORF">AXF42_Ash020172</name>
</gene>
<dbReference type="OrthoDB" id="3648309at2759"/>
<protein>
    <recommendedName>
        <fullName evidence="1">Threonylcarbamoyl-AMP synthase</fullName>
    </recommendedName>
</protein>